<keyword evidence="1" id="KW-0479">Metal-binding</keyword>
<dbReference type="GO" id="GO:0008270">
    <property type="term" value="F:zinc ion binding"/>
    <property type="evidence" value="ECO:0007669"/>
    <property type="project" value="UniProtKB-KW"/>
</dbReference>
<dbReference type="EMBL" id="JACGWM010000004">
    <property type="protein sequence ID" value="KAL0375873.1"/>
    <property type="molecule type" value="Genomic_DNA"/>
</dbReference>
<dbReference type="PANTHER" id="PTHR34451">
    <property type="entry name" value="PHD FINGER FAMILY PROTEIN"/>
    <property type="match status" value="1"/>
</dbReference>
<reference evidence="4" key="1">
    <citation type="submission" date="2020-06" db="EMBL/GenBank/DDBJ databases">
        <authorList>
            <person name="Li T."/>
            <person name="Hu X."/>
            <person name="Zhang T."/>
            <person name="Song X."/>
            <person name="Zhang H."/>
            <person name="Dai N."/>
            <person name="Sheng W."/>
            <person name="Hou X."/>
            <person name="Wei L."/>
        </authorList>
    </citation>
    <scope>NUCLEOTIDE SEQUENCE</scope>
    <source>
        <strain evidence="4">KEN8</strain>
        <tissue evidence="4">Leaf</tissue>
    </source>
</reference>
<dbReference type="InterPro" id="IPR011011">
    <property type="entry name" value="Znf_FYVE_PHD"/>
</dbReference>
<dbReference type="SUPFAM" id="SSF57903">
    <property type="entry name" value="FYVE/PHD zinc finger"/>
    <property type="match status" value="1"/>
</dbReference>
<protein>
    <submittedName>
        <fullName evidence="4">Uncharacterized protein</fullName>
    </submittedName>
</protein>
<keyword evidence="3" id="KW-0862">Zinc</keyword>
<comment type="caution">
    <text evidence="4">The sequence shown here is derived from an EMBL/GenBank/DDBJ whole genome shotgun (WGS) entry which is preliminary data.</text>
</comment>
<dbReference type="PANTHER" id="PTHR34451:SF7">
    <property type="entry name" value="PHD FINGER FAMILY PROTEIN"/>
    <property type="match status" value="1"/>
</dbReference>
<accession>A0AAW2R8T5</accession>
<reference evidence="4" key="2">
    <citation type="journal article" date="2024" name="Plant">
        <title>Genomic evolution and insights into agronomic trait innovations of Sesamum species.</title>
        <authorList>
            <person name="Miao H."/>
            <person name="Wang L."/>
            <person name="Qu L."/>
            <person name="Liu H."/>
            <person name="Sun Y."/>
            <person name="Le M."/>
            <person name="Wang Q."/>
            <person name="Wei S."/>
            <person name="Zheng Y."/>
            <person name="Lin W."/>
            <person name="Duan Y."/>
            <person name="Cao H."/>
            <person name="Xiong S."/>
            <person name="Wang X."/>
            <person name="Wei L."/>
            <person name="Li C."/>
            <person name="Ma Q."/>
            <person name="Ju M."/>
            <person name="Zhao R."/>
            <person name="Li G."/>
            <person name="Mu C."/>
            <person name="Tian Q."/>
            <person name="Mei H."/>
            <person name="Zhang T."/>
            <person name="Gao T."/>
            <person name="Zhang H."/>
        </authorList>
    </citation>
    <scope>NUCLEOTIDE SEQUENCE</scope>
    <source>
        <strain evidence="4">KEN8</strain>
    </source>
</reference>
<name>A0AAW2R8T5_9LAMI</name>
<evidence type="ECO:0000313" key="4">
    <source>
        <dbReference type="EMBL" id="KAL0375873.1"/>
    </source>
</evidence>
<evidence type="ECO:0000256" key="3">
    <source>
        <dbReference type="ARBA" id="ARBA00022833"/>
    </source>
</evidence>
<evidence type="ECO:0000256" key="2">
    <source>
        <dbReference type="ARBA" id="ARBA00022771"/>
    </source>
</evidence>
<dbReference type="AlphaFoldDB" id="A0AAW2R8T5"/>
<keyword evidence="2" id="KW-0863">Zinc-finger</keyword>
<organism evidence="4">
    <name type="scientific">Sesamum calycinum</name>
    <dbReference type="NCBI Taxonomy" id="2727403"/>
    <lineage>
        <taxon>Eukaryota</taxon>
        <taxon>Viridiplantae</taxon>
        <taxon>Streptophyta</taxon>
        <taxon>Embryophyta</taxon>
        <taxon>Tracheophyta</taxon>
        <taxon>Spermatophyta</taxon>
        <taxon>Magnoliopsida</taxon>
        <taxon>eudicotyledons</taxon>
        <taxon>Gunneridae</taxon>
        <taxon>Pentapetalae</taxon>
        <taxon>asterids</taxon>
        <taxon>lamiids</taxon>
        <taxon>Lamiales</taxon>
        <taxon>Pedaliaceae</taxon>
        <taxon>Sesamum</taxon>
    </lineage>
</organism>
<evidence type="ECO:0000256" key="1">
    <source>
        <dbReference type="ARBA" id="ARBA00022723"/>
    </source>
</evidence>
<proteinExistence type="predicted"/>
<gene>
    <name evidence="4" type="ORF">Scaly_0704900</name>
</gene>
<sequence length="494" mass="52706">MLIKPEPTTANSSAAVVPVATLCGNCGVEERRLLHHVRHRGIFRRLCTTCVLRLHPQSFCPTCFQVYPPPPSNDAVLTCFKCYSSSHSHCVAAGATSPPSPYICPLCLHPNTPIFKLKTAKEANVDISEAMNVKSEDCRVMDRDAAKKLLAAAKIASASMNKAAVAAKAEAERRAKEAAFTRKRAKEALEHVAYLVMKDKLRKKEAALAGSGEVAGLGVGGGGSNVGYTGSGGIGGVKMERENNVNVSSSISNRNGSVASGLAPSIVVEEKMNNVGNADRVDNSNQVLAALNAVELRENEMGGITPQSLASRVPPNNDHTVMDVDEKGGMGASAGENVGGLVGERNDNGGNDHVMFADVQSGAESLNAHGEKLEDVNGEVVLVQPVVDQVHYKENRIWLQSESCFCKTLECDKMINHVCVGGVTDLLLFCFAVDHLVAKDTSNDHRLAASAGIQYWYASLLYLPTLSLCYDGGAVEKVTEFYLGSNHCHDNGKI</sequence>